<dbReference type="EMBL" id="GL349445">
    <property type="protein sequence ID" value="KNC47215.1"/>
    <property type="molecule type" value="Genomic_DNA"/>
</dbReference>
<dbReference type="OMA" id="WVPEEAW"/>
<accession>A0A0L0D4P9</accession>
<evidence type="ECO:0000256" key="1">
    <source>
        <dbReference type="SAM" id="Coils"/>
    </source>
</evidence>
<reference evidence="3 4" key="1">
    <citation type="submission" date="2010-05" db="EMBL/GenBank/DDBJ databases">
        <title>The Genome Sequence of Thecamonas trahens ATCC 50062.</title>
        <authorList>
            <consortium name="The Broad Institute Genome Sequencing Platform"/>
            <person name="Russ C."/>
            <person name="Cuomo C."/>
            <person name="Shea T."/>
            <person name="Young S.K."/>
            <person name="Zeng Q."/>
            <person name="Koehrsen M."/>
            <person name="Haas B."/>
            <person name="Borodovsky M."/>
            <person name="Guigo R."/>
            <person name="Alvarado L."/>
            <person name="Berlin A."/>
            <person name="Bochicchio J."/>
            <person name="Borenstein D."/>
            <person name="Chapman S."/>
            <person name="Chen Z."/>
            <person name="Freedman E."/>
            <person name="Gellesch M."/>
            <person name="Goldberg J."/>
            <person name="Griggs A."/>
            <person name="Gujja S."/>
            <person name="Heilman E."/>
            <person name="Heiman D."/>
            <person name="Hepburn T."/>
            <person name="Howarth C."/>
            <person name="Jen D."/>
            <person name="Larson L."/>
            <person name="Mehta T."/>
            <person name="Park D."/>
            <person name="Pearson M."/>
            <person name="Roberts A."/>
            <person name="Saif S."/>
            <person name="Shenoy N."/>
            <person name="Sisk P."/>
            <person name="Stolte C."/>
            <person name="Sykes S."/>
            <person name="Thomson T."/>
            <person name="Walk T."/>
            <person name="White J."/>
            <person name="Yandava C."/>
            <person name="Burger G."/>
            <person name="Gray M.W."/>
            <person name="Holland P.W.H."/>
            <person name="King N."/>
            <person name="Lang F.B.F."/>
            <person name="Roger A.J."/>
            <person name="Ruiz-Trillo I."/>
            <person name="Lander E."/>
            <person name="Nusbaum C."/>
        </authorList>
    </citation>
    <scope>NUCLEOTIDE SEQUENCE [LARGE SCALE GENOMIC DNA]</scope>
    <source>
        <strain evidence="3 4">ATCC 50062</strain>
    </source>
</reference>
<protein>
    <submittedName>
        <fullName evidence="3">Uncharacterized protein</fullName>
    </submittedName>
</protein>
<proteinExistence type="predicted"/>
<name>A0A0L0D4P9_THETB</name>
<feature type="compositionally biased region" description="Low complexity" evidence="2">
    <location>
        <begin position="200"/>
        <end position="216"/>
    </location>
</feature>
<dbReference type="Proteomes" id="UP000054408">
    <property type="component" value="Unassembled WGS sequence"/>
</dbReference>
<feature type="region of interest" description="Disordered" evidence="2">
    <location>
        <begin position="1"/>
        <end position="36"/>
    </location>
</feature>
<evidence type="ECO:0000313" key="4">
    <source>
        <dbReference type="Proteomes" id="UP000054408"/>
    </source>
</evidence>
<organism evidence="3 4">
    <name type="scientific">Thecamonas trahens ATCC 50062</name>
    <dbReference type="NCBI Taxonomy" id="461836"/>
    <lineage>
        <taxon>Eukaryota</taxon>
        <taxon>Apusozoa</taxon>
        <taxon>Apusomonadida</taxon>
        <taxon>Apusomonadidae</taxon>
        <taxon>Thecamonas</taxon>
    </lineage>
</organism>
<sequence>MDMLGADDGRELHDADDEDDDEADGLDPAQARMRLKQSRRTVRELESELRAQDRVLGQQDATIESLKNEIQALQEALSVRDNELELQRATMDDLAARVDQETAAQHDLSLQLSKAQTLLRGSVDNDAEAALLEDVGRQLRSDNERLLALLTSTTEFARFADYVNDSGGVTYVGDGMPPDAQRLAQAYGVGKTPPPRRFRAQSASRSRSSSSSVAQKGSRRQAAVQAAFDTERTQWVPEEAWHRALALQRGSLPGLDEATLREWLAELNRVWTKREDARVQRVQSKASAQIASLKEKLANMRPYDDVLVDEKMGALRRTIKELRTQLAEAKRPRKSKDDASVALLASSMNTAQALRDKVAQLEARNRELARALRHAQAETDNTAPATSDAAFLRGVTWLGAALLDKADLLQEELSSHVVSFQEGSMQLKRDDRHFHTKLIRVQSRFVDALDAAVVAFRTQVRDVFESALQAADARSVDGVTSLLTSLER</sequence>
<evidence type="ECO:0000256" key="2">
    <source>
        <dbReference type="SAM" id="MobiDB-lite"/>
    </source>
</evidence>
<feature type="region of interest" description="Disordered" evidence="2">
    <location>
        <begin position="188"/>
        <end position="224"/>
    </location>
</feature>
<feature type="coiled-coil region" evidence="1">
    <location>
        <begin position="344"/>
        <end position="378"/>
    </location>
</feature>
<keyword evidence="1" id="KW-0175">Coiled coil</keyword>
<dbReference type="AlphaFoldDB" id="A0A0L0D4P9"/>
<dbReference type="GeneID" id="25563228"/>
<feature type="compositionally biased region" description="Acidic residues" evidence="2">
    <location>
        <begin position="14"/>
        <end position="25"/>
    </location>
</feature>
<gene>
    <name evidence="3" type="ORF">AMSG_03643</name>
</gene>
<dbReference type="RefSeq" id="XP_013759984.1">
    <property type="nucleotide sequence ID" value="XM_013904530.1"/>
</dbReference>
<keyword evidence="4" id="KW-1185">Reference proteome</keyword>
<dbReference type="OrthoDB" id="294400at2759"/>
<evidence type="ECO:0000313" key="3">
    <source>
        <dbReference type="EMBL" id="KNC47215.1"/>
    </source>
</evidence>
<dbReference type="eggNOG" id="ENOG502SBJY">
    <property type="taxonomic scope" value="Eukaryota"/>
</dbReference>